<feature type="signal peptide" evidence="1">
    <location>
        <begin position="1"/>
        <end position="24"/>
    </location>
</feature>
<dbReference type="EMBL" id="CP114040">
    <property type="protein sequence ID" value="WAS92035.1"/>
    <property type="molecule type" value="Genomic_DNA"/>
</dbReference>
<evidence type="ECO:0000256" key="1">
    <source>
        <dbReference type="SAM" id="SignalP"/>
    </source>
</evidence>
<dbReference type="RefSeq" id="WP_269034387.1">
    <property type="nucleotide sequence ID" value="NZ_CP114040.1"/>
</dbReference>
<evidence type="ECO:0000313" key="2">
    <source>
        <dbReference type="EMBL" id="WAS92035.1"/>
    </source>
</evidence>
<reference evidence="2" key="1">
    <citation type="submission" date="2022-11" db="EMBL/GenBank/DDBJ databases">
        <title>Minimal conservation of predation-associated metabolite biosynthetic gene clusters underscores biosynthetic potential of Myxococcota including descriptions for ten novel species: Archangium lansinium sp. nov., Myxococcus landrumus sp. nov., Nannocystis bai.</title>
        <authorList>
            <person name="Ahearne A."/>
            <person name="Stevens C."/>
            <person name="Dowd S."/>
        </authorList>
    </citation>
    <scope>NUCLEOTIDE SEQUENCE</scope>
    <source>
        <strain evidence="2">Fl3</strain>
    </source>
</reference>
<feature type="chain" id="PRO_5045661998" evidence="1">
    <location>
        <begin position="25"/>
        <end position="168"/>
    </location>
</feature>
<gene>
    <name evidence="2" type="ORF">O0S08_38120</name>
</gene>
<protein>
    <submittedName>
        <fullName evidence="2">Uncharacterized protein</fullName>
    </submittedName>
</protein>
<sequence length="168" mass="17348">MRTLIVTMTTLALVGALASTLAAASESAGAGPRLTDLEVFRDGLTFVASGSFASVDAEPAPVLVKARGLVTGSCVGPDQATQPFALPMMLKGTAVTRKAGREATFFVRTSPPEVAAAEVCPAAGWRVSPTEIEFTAVKLQVGRAGARVLCQFPAVDGRVDDPGCQIDR</sequence>
<name>A0ABY7GYR7_9BACT</name>
<dbReference type="Proteomes" id="UP001164459">
    <property type="component" value="Chromosome"/>
</dbReference>
<proteinExistence type="predicted"/>
<organism evidence="2 3">
    <name type="scientific">Nannocystis punicea</name>
    <dbReference type="NCBI Taxonomy" id="2995304"/>
    <lineage>
        <taxon>Bacteria</taxon>
        <taxon>Pseudomonadati</taxon>
        <taxon>Myxococcota</taxon>
        <taxon>Polyangia</taxon>
        <taxon>Nannocystales</taxon>
        <taxon>Nannocystaceae</taxon>
        <taxon>Nannocystis</taxon>
    </lineage>
</organism>
<accession>A0ABY7GYR7</accession>
<keyword evidence="1" id="KW-0732">Signal</keyword>
<keyword evidence="3" id="KW-1185">Reference proteome</keyword>
<evidence type="ECO:0000313" key="3">
    <source>
        <dbReference type="Proteomes" id="UP001164459"/>
    </source>
</evidence>